<comment type="cofactor">
    <cofactor evidence="1 17">
        <name>FAD</name>
        <dbReference type="ChEBI" id="CHEBI:57692"/>
    </cofactor>
</comment>
<dbReference type="NCBIfam" id="TIGR00179">
    <property type="entry name" value="murB"/>
    <property type="match status" value="1"/>
</dbReference>
<keyword evidence="9 17" id="KW-0274">FAD</keyword>
<feature type="active site" evidence="17">
    <location>
        <position position="370"/>
    </location>
</feature>
<dbReference type="InterPro" id="IPR006094">
    <property type="entry name" value="Oxid_FAD_bind_N"/>
</dbReference>
<dbReference type="NCBIfam" id="NF010478">
    <property type="entry name" value="PRK13903.1"/>
    <property type="match status" value="1"/>
</dbReference>
<comment type="similarity">
    <text evidence="5 17">Belongs to the MurB family.</text>
</comment>
<dbReference type="EMBL" id="CP061169">
    <property type="protein sequence ID" value="QPZ40146.1"/>
    <property type="molecule type" value="Genomic_DNA"/>
</dbReference>
<keyword evidence="8 17" id="KW-0285">Flavoprotein</keyword>
<dbReference type="PANTHER" id="PTHR21071">
    <property type="entry name" value="UDP-N-ACETYLENOLPYRUVOYLGLUCOSAMINE REDUCTASE"/>
    <property type="match status" value="1"/>
</dbReference>
<evidence type="ECO:0000256" key="7">
    <source>
        <dbReference type="ARBA" id="ARBA00022618"/>
    </source>
</evidence>
<keyword evidence="12 17" id="KW-0573">Peptidoglycan synthesis</keyword>
<gene>
    <name evidence="17" type="primary">murB</name>
    <name evidence="19" type="ORF">HCR76_02810</name>
</gene>
<evidence type="ECO:0000256" key="1">
    <source>
        <dbReference type="ARBA" id="ARBA00001974"/>
    </source>
</evidence>
<dbReference type="SUPFAM" id="SSF56194">
    <property type="entry name" value="Uridine diphospho-N-Acetylenolpyruvylglucosamine reductase, MurB, C-terminal domain"/>
    <property type="match status" value="1"/>
</dbReference>
<dbReference type="InterPro" id="IPR003170">
    <property type="entry name" value="MurB"/>
</dbReference>
<keyword evidence="14 17" id="KW-0131">Cell cycle</keyword>
<evidence type="ECO:0000313" key="20">
    <source>
        <dbReference type="Proteomes" id="UP000662814"/>
    </source>
</evidence>
<dbReference type="InterPro" id="IPR036318">
    <property type="entry name" value="FAD-bd_PCMH-like_sf"/>
</dbReference>
<dbReference type="InterPro" id="IPR011601">
    <property type="entry name" value="MurB_C"/>
</dbReference>
<proteinExistence type="inferred from homology"/>
<comment type="pathway">
    <text evidence="4 17">Cell wall biogenesis; peptidoglycan biosynthesis.</text>
</comment>
<evidence type="ECO:0000256" key="11">
    <source>
        <dbReference type="ARBA" id="ARBA00022960"/>
    </source>
</evidence>
<comment type="function">
    <text evidence="2 17">Cell wall formation.</text>
</comment>
<dbReference type="Proteomes" id="UP000662814">
    <property type="component" value="Chromosome"/>
</dbReference>
<evidence type="ECO:0000256" key="17">
    <source>
        <dbReference type="HAMAP-Rule" id="MF_00037"/>
    </source>
</evidence>
<name>A0ABX6YMW8_9MICO</name>
<keyword evidence="10 17" id="KW-0521">NADP</keyword>
<dbReference type="PROSITE" id="PS51387">
    <property type="entry name" value="FAD_PCMH"/>
    <property type="match status" value="1"/>
</dbReference>
<dbReference type="RefSeq" id="WP_166987952.1">
    <property type="nucleotide sequence ID" value="NZ_CP061169.1"/>
</dbReference>
<dbReference type="Pfam" id="PF02873">
    <property type="entry name" value="MurB_C"/>
    <property type="match status" value="1"/>
</dbReference>
<evidence type="ECO:0000256" key="9">
    <source>
        <dbReference type="ARBA" id="ARBA00022827"/>
    </source>
</evidence>
<dbReference type="Pfam" id="PF01565">
    <property type="entry name" value="FAD_binding_4"/>
    <property type="match status" value="1"/>
</dbReference>
<keyword evidence="15 17" id="KW-0961">Cell wall biogenesis/degradation</keyword>
<dbReference type="PANTHER" id="PTHR21071:SF4">
    <property type="entry name" value="UDP-N-ACETYLENOLPYRUVOYLGLUCOSAMINE REDUCTASE"/>
    <property type="match status" value="1"/>
</dbReference>
<dbReference type="Gene3D" id="3.30.43.10">
    <property type="entry name" value="Uridine Diphospho-n-acetylenolpyruvylglucosamine Reductase, domain 2"/>
    <property type="match status" value="1"/>
</dbReference>
<evidence type="ECO:0000256" key="6">
    <source>
        <dbReference type="ARBA" id="ARBA00022490"/>
    </source>
</evidence>
<organism evidence="19 20">
    <name type="scientific">Paramicrobacterium chengjingii</name>
    <dbReference type="NCBI Taxonomy" id="2769067"/>
    <lineage>
        <taxon>Bacteria</taxon>
        <taxon>Bacillati</taxon>
        <taxon>Actinomycetota</taxon>
        <taxon>Actinomycetes</taxon>
        <taxon>Micrococcales</taxon>
        <taxon>Microbacteriaceae</taxon>
        <taxon>Paramicrobacterium</taxon>
    </lineage>
</organism>
<dbReference type="InterPro" id="IPR016167">
    <property type="entry name" value="FAD-bd_PCMH_sub1"/>
</dbReference>
<dbReference type="SUPFAM" id="SSF56176">
    <property type="entry name" value="FAD-binding/transporter-associated domain-like"/>
    <property type="match status" value="1"/>
</dbReference>
<sequence>MAEPTRLAELTTLGVGGAPERMLVATDSDELVAQLTELWQHDEPWMVLGGGSNTFATDHDIDGTVVLVRTRGIERITTDAGVVLRVQAGETWDDLVAYAVDNGLAGIEALSGIPGSVGAAPIQNIGAYGQELSSVLLGIELLDHETGERAHVPASALGLGYRTSVLKRHGGSDAEREAVVLSVDLLLTESSDGRGLPVAYEQLAKALDVQLGDRVELARVRDAVIALRRSKGMVLDPADRDTFSAGSFFTNPIVTEQAARTLPPDAPRWPQDEIAETATVIPLDGSSDIVAPPPIQTTTQREVKLSAAWLIEHSSIHRGFHLPGSRASISSKHTLALTNQGNARSDDIAALARFVQSRVRSEFGITLRPEPVLIDIEL</sequence>
<comment type="catalytic activity">
    <reaction evidence="16 17">
        <text>UDP-N-acetyl-alpha-D-muramate + NADP(+) = UDP-N-acetyl-3-O-(1-carboxyvinyl)-alpha-D-glucosamine + NADPH + H(+)</text>
        <dbReference type="Rhea" id="RHEA:12248"/>
        <dbReference type="ChEBI" id="CHEBI:15378"/>
        <dbReference type="ChEBI" id="CHEBI:57783"/>
        <dbReference type="ChEBI" id="CHEBI:58349"/>
        <dbReference type="ChEBI" id="CHEBI:68483"/>
        <dbReference type="ChEBI" id="CHEBI:70757"/>
        <dbReference type="EC" id="1.3.1.98"/>
    </reaction>
</comment>
<keyword evidence="6 17" id="KW-0963">Cytoplasm</keyword>
<evidence type="ECO:0000256" key="12">
    <source>
        <dbReference type="ARBA" id="ARBA00022984"/>
    </source>
</evidence>
<feature type="active site" description="Proton donor" evidence="17">
    <location>
        <position position="247"/>
    </location>
</feature>
<evidence type="ECO:0000256" key="14">
    <source>
        <dbReference type="ARBA" id="ARBA00023306"/>
    </source>
</evidence>
<dbReference type="InterPro" id="IPR016166">
    <property type="entry name" value="FAD-bd_PCMH"/>
</dbReference>
<evidence type="ECO:0000256" key="16">
    <source>
        <dbReference type="ARBA" id="ARBA00048914"/>
    </source>
</evidence>
<dbReference type="Gene3D" id="3.90.78.10">
    <property type="entry name" value="UDP-N-acetylenolpyruvoylglucosamine reductase, C-terminal domain"/>
    <property type="match status" value="1"/>
</dbReference>
<dbReference type="InterPro" id="IPR016169">
    <property type="entry name" value="FAD-bd_PCMH_sub2"/>
</dbReference>
<protein>
    <recommendedName>
        <fullName evidence="17">UDP-N-acetylenolpyruvoylglucosamine reductase</fullName>
        <ecNumber evidence="17">1.3.1.98</ecNumber>
    </recommendedName>
    <alternativeName>
        <fullName evidence="17">UDP-N-acetylmuramate dehydrogenase</fullName>
    </alternativeName>
</protein>
<evidence type="ECO:0000256" key="8">
    <source>
        <dbReference type="ARBA" id="ARBA00022630"/>
    </source>
</evidence>
<feature type="active site" evidence="17">
    <location>
        <position position="162"/>
    </location>
</feature>
<dbReference type="GO" id="GO:0008762">
    <property type="term" value="F:UDP-N-acetylmuramate dehydrogenase activity"/>
    <property type="evidence" value="ECO:0007669"/>
    <property type="project" value="UniProtKB-EC"/>
</dbReference>
<evidence type="ECO:0000256" key="13">
    <source>
        <dbReference type="ARBA" id="ARBA00023002"/>
    </source>
</evidence>
<dbReference type="HAMAP" id="MF_00037">
    <property type="entry name" value="MurB"/>
    <property type="match status" value="1"/>
</dbReference>
<evidence type="ECO:0000256" key="15">
    <source>
        <dbReference type="ARBA" id="ARBA00023316"/>
    </source>
</evidence>
<evidence type="ECO:0000256" key="2">
    <source>
        <dbReference type="ARBA" id="ARBA00003921"/>
    </source>
</evidence>
<dbReference type="Gene3D" id="3.30.465.10">
    <property type="match status" value="1"/>
</dbReference>
<dbReference type="EC" id="1.3.1.98" evidence="17"/>
<keyword evidence="13 17" id="KW-0560">Oxidoreductase</keyword>
<keyword evidence="20" id="KW-1185">Reference proteome</keyword>
<evidence type="ECO:0000256" key="5">
    <source>
        <dbReference type="ARBA" id="ARBA00010485"/>
    </source>
</evidence>
<accession>A0ABX6YMW8</accession>
<keyword evidence="11 17" id="KW-0133">Cell shape</keyword>
<evidence type="ECO:0000313" key="19">
    <source>
        <dbReference type="EMBL" id="QPZ40146.1"/>
    </source>
</evidence>
<reference evidence="19 20" key="1">
    <citation type="submission" date="2020-12" db="EMBL/GenBank/DDBJ databases">
        <title>Microbacterium sp. HY060.</title>
        <authorList>
            <person name="Zhou J."/>
        </authorList>
    </citation>
    <scope>NUCLEOTIDE SEQUENCE [LARGE SCALE GENOMIC DNA]</scope>
    <source>
        <strain evidence="19 20">HY60</strain>
    </source>
</reference>
<evidence type="ECO:0000256" key="10">
    <source>
        <dbReference type="ARBA" id="ARBA00022857"/>
    </source>
</evidence>
<feature type="domain" description="FAD-binding PCMH-type" evidence="18">
    <location>
        <begin position="15"/>
        <end position="264"/>
    </location>
</feature>
<evidence type="ECO:0000256" key="3">
    <source>
        <dbReference type="ARBA" id="ARBA00004496"/>
    </source>
</evidence>
<evidence type="ECO:0000256" key="4">
    <source>
        <dbReference type="ARBA" id="ARBA00004752"/>
    </source>
</evidence>
<keyword evidence="7 17" id="KW-0132">Cell division</keyword>
<comment type="subcellular location">
    <subcellularLocation>
        <location evidence="3 17">Cytoplasm</location>
    </subcellularLocation>
</comment>
<evidence type="ECO:0000259" key="18">
    <source>
        <dbReference type="PROSITE" id="PS51387"/>
    </source>
</evidence>
<dbReference type="InterPro" id="IPR036635">
    <property type="entry name" value="MurB_C_sf"/>
</dbReference>